<proteinExistence type="predicted"/>
<keyword evidence="1" id="KW-0328">Glycosyltransferase</keyword>
<accession>A0ABU9D5Z6</accession>
<reference evidence="1 2" key="1">
    <citation type="submission" date="2024-04" db="EMBL/GenBank/DDBJ databases">
        <authorList>
            <person name="Abashina T."/>
            <person name="Shaikin A."/>
        </authorList>
    </citation>
    <scope>NUCLEOTIDE SEQUENCE [LARGE SCALE GENOMIC DNA]</scope>
    <source>
        <strain evidence="1 2">AAFK</strain>
    </source>
</reference>
<dbReference type="EMBL" id="JBBPCO010000003">
    <property type="protein sequence ID" value="MEK8088967.1"/>
    <property type="molecule type" value="Genomic_DNA"/>
</dbReference>
<dbReference type="SUPFAM" id="SSF53756">
    <property type="entry name" value="UDP-Glycosyltransferase/glycogen phosphorylase"/>
    <property type="match status" value="1"/>
</dbReference>
<protein>
    <submittedName>
        <fullName evidence="1">Glycosyltransferase</fullName>
        <ecNumber evidence="1">2.4.-.-</ecNumber>
    </submittedName>
</protein>
<keyword evidence="2" id="KW-1185">Reference proteome</keyword>
<dbReference type="Proteomes" id="UP001446205">
    <property type="component" value="Unassembled WGS sequence"/>
</dbReference>
<gene>
    <name evidence="1" type="ORF">WOB96_04235</name>
</gene>
<evidence type="ECO:0000313" key="1">
    <source>
        <dbReference type="EMBL" id="MEK8088967.1"/>
    </source>
</evidence>
<dbReference type="Pfam" id="PF13692">
    <property type="entry name" value="Glyco_trans_1_4"/>
    <property type="match status" value="1"/>
</dbReference>
<dbReference type="EC" id="2.4.-.-" evidence="1"/>
<sequence length="382" mass="42937">MRYVVLSPVNILRRDVTGGTEDIKRRAEAMVDAGLNIKKIFCVDRDAEIARDSVLKDSIGIYKRGFFPSPKALILPYPIVSRYNKELLSEVVKWDQPGVTMIFEGLHMSLYRFLIPIQKAKTFLRVHNIESDYHLALANMSQTVRHKIAHNVVAHQYRQYEKEVYTKFDGYIFISSSEMEKAKGKCPDLNSKAIWAPPLVDVDAISKRSEYVVSKNKLVYFGDLRVSANLASVNWFIREVFSKIKQSVPDVEFHVAGQGAFDIVRLPHVYVHGFVPSIEEFVADSAAIVIPSLACAGVQIKLIDAVSFGKPVLTTSQVIEGTEFGKACPFPTADTAEDMIGLAIDLLNNRKKYMAQAERAFQTLLKSHTAETYISILNRLST</sequence>
<dbReference type="GO" id="GO:0016757">
    <property type="term" value="F:glycosyltransferase activity"/>
    <property type="evidence" value="ECO:0007669"/>
    <property type="project" value="UniProtKB-KW"/>
</dbReference>
<dbReference type="Gene3D" id="3.40.50.2000">
    <property type="entry name" value="Glycogen Phosphorylase B"/>
    <property type="match status" value="1"/>
</dbReference>
<name>A0ABU9D5Z6_9PROT</name>
<evidence type="ECO:0000313" key="2">
    <source>
        <dbReference type="Proteomes" id="UP001446205"/>
    </source>
</evidence>
<keyword evidence="1" id="KW-0808">Transferase</keyword>
<organism evidence="1 2">
    <name type="scientific">Thermithiobacillus plumbiphilus</name>
    <dbReference type="NCBI Taxonomy" id="1729899"/>
    <lineage>
        <taxon>Bacteria</taxon>
        <taxon>Pseudomonadati</taxon>
        <taxon>Pseudomonadota</taxon>
        <taxon>Acidithiobacillia</taxon>
        <taxon>Acidithiobacillales</taxon>
        <taxon>Thermithiobacillaceae</taxon>
        <taxon>Thermithiobacillus</taxon>
    </lineage>
</organism>
<dbReference type="RefSeq" id="WP_341370034.1">
    <property type="nucleotide sequence ID" value="NZ_JBBPCO010000003.1"/>
</dbReference>
<comment type="caution">
    <text evidence="1">The sequence shown here is derived from an EMBL/GenBank/DDBJ whole genome shotgun (WGS) entry which is preliminary data.</text>
</comment>